<protein>
    <submittedName>
        <fullName evidence="7">D-2-hydroxyacid dehydrogenase</fullName>
    </submittedName>
</protein>
<dbReference type="Pfam" id="PF02826">
    <property type="entry name" value="2-Hacid_dh_C"/>
    <property type="match status" value="1"/>
</dbReference>
<evidence type="ECO:0000313" key="7">
    <source>
        <dbReference type="EMBL" id="HIR60729.1"/>
    </source>
</evidence>
<keyword evidence="3" id="KW-0520">NAD</keyword>
<dbReference type="Pfam" id="PF00389">
    <property type="entry name" value="2-Hacid_dh"/>
    <property type="match status" value="1"/>
</dbReference>
<reference evidence="7" key="1">
    <citation type="submission" date="2020-10" db="EMBL/GenBank/DDBJ databases">
        <authorList>
            <person name="Gilroy R."/>
        </authorList>
    </citation>
    <scope>NUCLEOTIDE SEQUENCE</scope>
    <source>
        <strain evidence="7">CHK189-12415</strain>
    </source>
</reference>
<comment type="similarity">
    <text evidence="1 4">Belongs to the D-isomer specific 2-hydroxyacid dehydrogenase family.</text>
</comment>
<dbReference type="InterPro" id="IPR006139">
    <property type="entry name" value="D-isomer_2_OHA_DH_cat_dom"/>
</dbReference>
<dbReference type="InterPro" id="IPR006140">
    <property type="entry name" value="D-isomer_DH_NAD-bd"/>
</dbReference>
<evidence type="ECO:0000313" key="8">
    <source>
        <dbReference type="Proteomes" id="UP000824241"/>
    </source>
</evidence>
<dbReference type="PANTHER" id="PTHR43761:SF1">
    <property type="entry name" value="D-ISOMER SPECIFIC 2-HYDROXYACID DEHYDROGENASE CATALYTIC DOMAIN-CONTAINING PROTEIN-RELATED"/>
    <property type="match status" value="1"/>
</dbReference>
<evidence type="ECO:0000256" key="1">
    <source>
        <dbReference type="ARBA" id="ARBA00005854"/>
    </source>
</evidence>
<dbReference type="PROSITE" id="PS00671">
    <property type="entry name" value="D_2_HYDROXYACID_DH_3"/>
    <property type="match status" value="1"/>
</dbReference>
<dbReference type="GO" id="GO:0016616">
    <property type="term" value="F:oxidoreductase activity, acting on the CH-OH group of donors, NAD or NADP as acceptor"/>
    <property type="evidence" value="ECO:0007669"/>
    <property type="project" value="InterPro"/>
</dbReference>
<feature type="domain" description="D-isomer specific 2-hydroxyacid dehydrogenase NAD-binding" evidence="6">
    <location>
        <begin position="107"/>
        <end position="285"/>
    </location>
</feature>
<keyword evidence="2 4" id="KW-0560">Oxidoreductase</keyword>
<gene>
    <name evidence="7" type="ORF">IAB37_04040</name>
</gene>
<feature type="domain" description="D-isomer specific 2-hydroxyacid dehydrogenase catalytic" evidence="5">
    <location>
        <begin position="15"/>
        <end position="313"/>
    </location>
</feature>
<dbReference type="InterPro" id="IPR050418">
    <property type="entry name" value="D-iso_2-hydroxyacid_DH_PdxB"/>
</dbReference>
<organism evidence="7 8">
    <name type="scientific">Candidatus Faecivivens stercoravium</name>
    <dbReference type="NCBI Taxonomy" id="2840803"/>
    <lineage>
        <taxon>Bacteria</taxon>
        <taxon>Bacillati</taxon>
        <taxon>Bacillota</taxon>
        <taxon>Clostridia</taxon>
        <taxon>Eubacteriales</taxon>
        <taxon>Oscillospiraceae</taxon>
        <taxon>Oscillospiraceae incertae sedis</taxon>
        <taxon>Candidatus Faecivivens</taxon>
    </lineage>
</organism>
<dbReference type="FunFam" id="3.40.50.720:FF:000203">
    <property type="entry name" value="D-3-phosphoglycerate dehydrogenase (SerA)"/>
    <property type="match status" value="1"/>
</dbReference>
<dbReference type="GO" id="GO:0051287">
    <property type="term" value="F:NAD binding"/>
    <property type="evidence" value="ECO:0007669"/>
    <property type="project" value="InterPro"/>
</dbReference>
<dbReference type="InterPro" id="IPR036291">
    <property type="entry name" value="NAD(P)-bd_dom_sf"/>
</dbReference>
<dbReference type="InterPro" id="IPR029753">
    <property type="entry name" value="D-isomer_DH_CS"/>
</dbReference>
<dbReference type="CDD" id="cd12162">
    <property type="entry name" value="2-Hacid_dh_4"/>
    <property type="match status" value="1"/>
</dbReference>
<dbReference type="Gene3D" id="3.40.50.720">
    <property type="entry name" value="NAD(P)-binding Rossmann-like Domain"/>
    <property type="match status" value="2"/>
</dbReference>
<dbReference type="SUPFAM" id="SSF52283">
    <property type="entry name" value="Formate/glycerate dehydrogenase catalytic domain-like"/>
    <property type="match status" value="1"/>
</dbReference>
<dbReference type="EMBL" id="DVHA01000131">
    <property type="protein sequence ID" value="HIR60729.1"/>
    <property type="molecule type" value="Genomic_DNA"/>
</dbReference>
<dbReference type="PANTHER" id="PTHR43761">
    <property type="entry name" value="D-ISOMER SPECIFIC 2-HYDROXYACID DEHYDROGENASE FAMILY PROTEIN (AFU_ORTHOLOGUE AFUA_1G13630)"/>
    <property type="match status" value="1"/>
</dbReference>
<evidence type="ECO:0000256" key="2">
    <source>
        <dbReference type="ARBA" id="ARBA00023002"/>
    </source>
</evidence>
<reference evidence="7" key="2">
    <citation type="journal article" date="2021" name="PeerJ">
        <title>Extensive microbial diversity within the chicken gut microbiome revealed by metagenomics and culture.</title>
        <authorList>
            <person name="Gilroy R."/>
            <person name="Ravi A."/>
            <person name="Getino M."/>
            <person name="Pursley I."/>
            <person name="Horton D.L."/>
            <person name="Alikhan N.F."/>
            <person name="Baker D."/>
            <person name="Gharbi K."/>
            <person name="Hall N."/>
            <person name="Watson M."/>
            <person name="Adriaenssens E.M."/>
            <person name="Foster-Nyarko E."/>
            <person name="Jarju S."/>
            <person name="Secka A."/>
            <person name="Antonio M."/>
            <person name="Oren A."/>
            <person name="Chaudhuri R.R."/>
            <person name="La Ragione R."/>
            <person name="Hildebrand F."/>
            <person name="Pallen M.J."/>
        </authorList>
    </citation>
    <scope>NUCLEOTIDE SEQUENCE</scope>
    <source>
        <strain evidence="7">CHK189-12415</strain>
    </source>
</reference>
<dbReference type="SUPFAM" id="SSF51735">
    <property type="entry name" value="NAD(P)-binding Rossmann-fold domains"/>
    <property type="match status" value="1"/>
</dbReference>
<evidence type="ECO:0000256" key="3">
    <source>
        <dbReference type="ARBA" id="ARBA00023027"/>
    </source>
</evidence>
<proteinExistence type="inferred from homology"/>
<sequence length="316" mass="34481">MKIVILDGAVVNPGDLSWEALEEMGRLTVYDRTPPEEVVGRAKDAEIVLTNKVYFTGELMEQCPRLKYIGALATGYNNIDVAAAARLGIAVTNVPAYSTHAVAQFTMALLLELCHRVGRHAGGVQAGKWVKAPDFCYWETPQLELWGKRFGVFGMGQIGQAAGALAHAFGMEVLYCSRREKALPYPARRCGMEELLAEADILSLHCPLTEDTFHLMEREKLGKMKDGAILLNTARGPLVDERAMAEALGSGKLAGYGADVSETEPMAADSPLLEAPNCIVTPHIAWASREARGRLIDAAVENVRAFLRGERKNRVD</sequence>
<dbReference type="Proteomes" id="UP000824241">
    <property type="component" value="Unassembled WGS sequence"/>
</dbReference>
<evidence type="ECO:0000259" key="5">
    <source>
        <dbReference type="Pfam" id="PF00389"/>
    </source>
</evidence>
<evidence type="ECO:0000259" key="6">
    <source>
        <dbReference type="Pfam" id="PF02826"/>
    </source>
</evidence>
<comment type="caution">
    <text evidence="7">The sequence shown here is derived from an EMBL/GenBank/DDBJ whole genome shotgun (WGS) entry which is preliminary data.</text>
</comment>
<name>A0A9D1J526_9FIRM</name>
<evidence type="ECO:0000256" key="4">
    <source>
        <dbReference type="RuleBase" id="RU003719"/>
    </source>
</evidence>
<dbReference type="AlphaFoldDB" id="A0A9D1J526"/>
<accession>A0A9D1J526</accession>